<proteinExistence type="predicted"/>
<keyword evidence="3" id="KW-1185">Reference proteome</keyword>
<sequence>MINRFDAMATVGRWYEPNATEVSRKRFPERSSTLTGIDCDGIPDQAFTNAADTVASS</sequence>
<organism evidence="2 3">
    <name type="scientific">Rhodopirellula sallentina SM41</name>
    <dbReference type="NCBI Taxonomy" id="1263870"/>
    <lineage>
        <taxon>Bacteria</taxon>
        <taxon>Pseudomonadati</taxon>
        <taxon>Planctomycetota</taxon>
        <taxon>Planctomycetia</taxon>
        <taxon>Pirellulales</taxon>
        <taxon>Pirellulaceae</taxon>
        <taxon>Rhodopirellula</taxon>
    </lineage>
</organism>
<evidence type="ECO:0000313" key="2">
    <source>
        <dbReference type="EMBL" id="EMI56163.1"/>
    </source>
</evidence>
<dbReference type="Proteomes" id="UP000011885">
    <property type="component" value="Unassembled WGS sequence"/>
</dbReference>
<evidence type="ECO:0000259" key="1">
    <source>
        <dbReference type="PROSITE" id="PS51222"/>
    </source>
</evidence>
<feature type="domain" description="DCD" evidence="1">
    <location>
        <begin position="1"/>
        <end position="57"/>
    </location>
</feature>
<dbReference type="AlphaFoldDB" id="M5UJG9"/>
<dbReference type="PROSITE" id="PS51222">
    <property type="entry name" value="DCD"/>
    <property type="match status" value="1"/>
</dbReference>
<comment type="caution">
    <text evidence="2">The sequence shown here is derived from an EMBL/GenBank/DDBJ whole genome shotgun (WGS) entry which is preliminary data.</text>
</comment>
<dbReference type="EMBL" id="ANOH01000168">
    <property type="protein sequence ID" value="EMI56163.1"/>
    <property type="molecule type" value="Genomic_DNA"/>
</dbReference>
<gene>
    <name evidence="2" type="ORF">RSSM_02412</name>
</gene>
<reference evidence="2 3" key="1">
    <citation type="journal article" date="2013" name="Mar. Genomics">
        <title>Expression of sulfatases in Rhodopirellula baltica and the diversity of sulfatases in the genus Rhodopirellula.</title>
        <authorList>
            <person name="Wegner C.E."/>
            <person name="Richter-Heitmann T."/>
            <person name="Klindworth A."/>
            <person name="Klockow C."/>
            <person name="Richter M."/>
            <person name="Achstetter T."/>
            <person name="Glockner F.O."/>
            <person name="Harder J."/>
        </authorList>
    </citation>
    <scope>NUCLEOTIDE SEQUENCE [LARGE SCALE GENOMIC DNA]</scope>
    <source>
        <strain evidence="2 3">SM41</strain>
    </source>
</reference>
<dbReference type="InterPro" id="IPR013989">
    <property type="entry name" value="Dev_and_cell_death_domain"/>
</dbReference>
<accession>M5UJG9</accession>
<protein>
    <recommendedName>
        <fullName evidence="1">DCD domain-containing protein</fullName>
    </recommendedName>
</protein>
<dbReference type="PATRIC" id="fig|1263870.3.peg.2566"/>
<name>M5UJG9_9BACT</name>
<evidence type="ECO:0000313" key="3">
    <source>
        <dbReference type="Proteomes" id="UP000011885"/>
    </source>
</evidence>